<evidence type="ECO:0000313" key="2">
    <source>
        <dbReference type="Proteomes" id="UP000694856"/>
    </source>
</evidence>
<feature type="region of interest" description="Disordered" evidence="1">
    <location>
        <begin position="1"/>
        <end position="303"/>
    </location>
</feature>
<reference evidence="3" key="1">
    <citation type="submission" date="2025-08" db="UniProtKB">
        <authorList>
            <consortium name="RefSeq"/>
        </authorList>
    </citation>
    <scope>IDENTIFICATION</scope>
    <source>
        <tissue evidence="3">Ear skin</tissue>
    </source>
</reference>
<gene>
    <name evidence="3" type="primary">LOC116659124</name>
</gene>
<evidence type="ECO:0000256" key="1">
    <source>
        <dbReference type="SAM" id="MobiDB-lite"/>
    </source>
</evidence>
<feature type="compositionally biased region" description="Gly residues" evidence="1">
    <location>
        <begin position="195"/>
        <end position="207"/>
    </location>
</feature>
<name>A0A8B8RY19_CAMFR</name>
<dbReference type="GeneID" id="116659124"/>
<feature type="compositionally biased region" description="Gly residues" evidence="1">
    <location>
        <begin position="242"/>
        <end position="253"/>
    </location>
</feature>
<accession>A0A8B8RY19</accession>
<protein>
    <submittedName>
        <fullName evidence="3">Translation initiation factor IF-2-like</fullName>
    </submittedName>
</protein>
<evidence type="ECO:0000313" key="3">
    <source>
        <dbReference type="RefSeq" id="XP_032322229.1"/>
    </source>
</evidence>
<keyword evidence="2" id="KW-1185">Reference proteome</keyword>
<feature type="non-terminal residue" evidence="3">
    <location>
        <position position="303"/>
    </location>
</feature>
<organism evidence="2 3">
    <name type="scientific">Camelus ferus</name>
    <name type="common">Wild bactrian camel</name>
    <name type="synonym">Camelus bactrianus ferus</name>
    <dbReference type="NCBI Taxonomy" id="419612"/>
    <lineage>
        <taxon>Eukaryota</taxon>
        <taxon>Metazoa</taxon>
        <taxon>Chordata</taxon>
        <taxon>Craniata</taxon>
        <taxon>Vertebrata</taxon>
        <taxon>Euteleostomi</taxon>
        <taxon>Mammalia</taxon>
        <taxon>Eutheria</taxon>
        <taxon>Laurasiatheria</taxon>
        <taxon>Artiodactyla</taxon>
        <taxon>Tylopoda</taxon>
        <taxon>Camelidae</taxon>
        <taxon>Camelus</taxon>
    </lineage>
</organism>
<feature type="compositionally biased region" description="Low complexity" evidence="1">
    <location>
        <begin position="230"/>
        <end position="241"/>
    </location>
</feature>
<feature type="compositionally biased region" description="Pro residues" evidence="1">
    <location>
        <begin position="269"/>
        <end position="279"/>
    </location>
</feature>
<dbReference type="RefSeq" id="XP_032322229.1">
    <property type="nucleotide sequence ID" value="XM_032466338.1"/>
</dbReference>
<dbReference type="KEGG" id="cfr:116659124"/>
<sequence length="303" mass="31008">MDPRKGMGPPSRTDPRTHPRIPALTRLRAQGTPNATPECGCHRHRRTGHRNPQVQLPALEGLGRAWPRPGDPSRLGPGVGCSRAGVGPGGGAQAARGQAGWLPLRGAERGRPPARLQVQGARLRPLRALRPSPQRPFSASWRAALARAGAPRGGRRDPRPARPRRVPPSRPRLPHVLCARGSCAPGRALPSPAGPGRGRGPGLGGTLSPGAPPLPAKSAAPTRGPPLGVPRCAPRASSAPSPGGGCGSAGGGPAAAEGRRGSRIEPLPRAAPAPVPPRPCNFLPEPTHPPKKSPGENESGGGD</sequence>
<dbReference type="Proteomes" id="UP000694856">
    <property type="component" value="Chromosome 22"/>
</dbReference>
<proteinExistence type="predicted"/>
<feature type="compositionally biased region" description="Low complexity" evidence="1">
    <location>
        <begin position="122"/>
        <end position="150"/>
    </location>
</feature>
<dbReference type="AlphaFoldDB" id="A0A8B8RY19"/>